<dbReference type="InterPro" id="IPR044068">
    <property type="entry name" value="CB"/>
</dbReference>
<evidence type="ECO:0000256" key="4">
    <source>
        <dbReference type="PROSITE-ProRule" id="PRU01248"/>
    </source>
</evidence>
<dbReference type="Gene3D" id="1.10.443.10">
    <property type="entry name" value="Intergrase catalytic core"/>
    <property type="match status" value="1"/>
</dbReference>
<reference evidence="8 9" key="1">
    <citation type="submission" date="2016-10" db="EMBL/GenBank/DDBJ databases">
        <title>Evaluation of Human, Animal and Environmental Mycobacterium chelonae Isolates by Core Genome Phylogenomic Analysis, Targeted Gene Comparison, and Anti-microbial Susceptibility Patterns: A Tale of Mistaken Identities.</title>
        <authorList>
            <person name="Fogelson S.B."/>
            <person name="Camus A.C."/>
            <person name="Lorenz W."/>
            <person name="Vasireddy R."/>
            <person name="Vasireddy S."/>
            <person name="Smith T."/>
            <person name="Brown-Elliott B.A."/>
            <person name="Wallace R.J.Jr."/>
            <person name="Hasan N.A."/>
            <person name="Reischl U."/>
            <person name="Sanchez S."/>
        </authorList>
    </citation>
    <scope>NUCLEOTIDE SEQUENCE [LARGE SCALE GENOMIC DNA]</scope>
    <source>
        <strain evidence="8 9">24999</strain>
    </source>
</reference>
<dbReference type="InterPro" id="IPR010998">
    <property type="entry name" value="Integrase_recombinase_N"/>
</dbReference>
<dbReference type="PANTHER" id="PTHR30349">
    <property type="entry name" value="PHAGE INTEGRASE-RELATED"/>
    <property type="match status" value="1"/>
</dbReference>
<dbReference type="Gene3D" id="1.10.150.130">
    <property type="match status" value="1"/>
</dbReference>
<evidence type="ECO:0000313" key="8">
    <source>
        <dbReference type="EMBL" id="OHU01588.1"/>
    </source>
</evidence>
<keyword evidence="3" id="KW-0233">DNA recombination</keyword>
<dbReference type="EMBL" id="MLHV01000006">
    <property type="protein sequence ID" value="OHU01588.1"/>
    <property type="molecule type" value="Genomic_DNA"/>
</dbReference>
<dbReference type="GO" id="GO:0003677">
    <property type="term" value="F:DNA binding"/>
    <property type="evidence" value="ECO:0007669"/>
    <property type="project" value="UniProtKB-UniRule"/>
</dbReference>
<evidence type="ECO:0000256" key="5">
    <source>
        <dbReference type="SAM" id="MobiDB-lite"/>
    </source>
</evidence>
<dbReference type="Proteomes" id="UP000179636">
    <property type="component" value="Unassembled WGS sequence"/>
</dbReference>
<gene>
    <name evidence="8" type="ORF">BKG61_08765</name>
</gene>
<dbReference type="GO" id="GO:0006310">
    <property type="term" value="P:DNA recombination"/>
    <property type="evidence" value="ECO:0007669"/>
    <property type="project" value="UniProtKB-KW"/>
</dbReference>
<dbReference type="PROSITE" id="PS51898">
    <property type="entry name" value="TYR_RECOMBINASE"/>
    <property type="match status" value="1"/>
</dbReference>
<proteinExistence type="inferred from homology"/>
<keyword evidence="9" id="KW-1185">Reference proteome</keyword>
<dbReference type="InterPro" id="IPR050090">
    <property type="entry name" value="Tyrosine_recombinase_XerCD"/>
</dbReference>
<feature type="domain" description="Core-binding (CB)" evidence="7">
    <location>
        <begin position="62"/>
        <end position="142"/>
    </location>
</feature>
<dbReference type="SUPFAM" id="SSF56349">
    <property type="entry name" value="DNA breaking-rejoining enzymes"/>
    <property type="match status" value="1"/>
</dbReference>
<feature type="domain" description="Tyr recombinase" evidence="6">
    <location>
        <begin position="171"/>
        <end position="451"/>
    </location>
</feature>
<dbReference type="PROSITE" id="PS51900">
    <property type="entry name" value="CB"/>
    <property type="match status" value="1"/>
</dbReference>
<dbReference type="GO" id="GO:0015074">
    <property type="term" value="P:DNA integration"/>
    <property type="evidence" value="ECO:0007669"/>
    <property type="project" value="InterPro"/>
</dbReference>
<accession>A0A1S1K3N1</accession>
<name>A0A1S1K3N1_9MYCO</name>
<comment type="similarity">
    <text evidence="1">Belongs to the 'phage' integrase family.</text>
</comment>
<dbReference type="OrthoDB" id="4020134at2"/>
<dbReference type="InterPro" id="IPR011010">
    <property type="entry name" value="DNA_brk_join_enz"/>
</dbReference>
<evidence type="ECO:0000256" key="1">
    <source>
        <dbReference type="ARBA" id="ARBA00008857"/>
    </source>
</evidence>
<organism evidence="8 9">
    <name type="scientific">Mycobacterium syngnathidarum</name>
    <dbReference type="NCBI Taxonomy" id="1908205"/>
    <lineage>
        <taxon>Bacteria</taxon>
        <taxon>Bacillati</taxon>
        <taxon>Actinomycetota</taxon>
        <taxon>Actinomycetes</taxon>
        <taxon>Mycobacteriales</taxon>
        <taxon>Mycobacteriaceae</taxon>
        <taxon>Mycobacterium</taxon>
    </lineage>
</organism>
<evidence type="ECO:0000259" key="7">
    <source>
        <dbReference type="PROSITE" id="PS51900"/>
    </source>
</evidence>
<keyword evidence="2 4" id="KW-0238">DNA-binding</keyword>
<sequence length="492" mass="55747">MRIVVVQRSAHAGETLRAHHGAASLPWSSVVETLDRHEIPEGLPFIVDDDGSLNGCDRLNTYLLTAWRQRAYDLDSLRSFHAYHLARLLRFVRKRCGGGLVDLTTATTEDLTAYRDARQQEVQDTTLATEFGCFSSFFYYAAQVAWIDKDPIPRWGRNNRNTLISQTRRERQARFLKAAQTKHFLEVGLRGDGYNREGVPGYPERDYVYGLLLATTGLRREECAFLLDIEVPVPETMGAESLHVFDRLGKKQVVRSIYVTPQVAHAVGLYRQTDRHRIVQAAQRSLRAKLRDGSLLVIDDIIERKGIWYIATGSQRIPLVRFTNKQRAHAVRLLDDGTIDPLALFVSRSGLPPGLERWNQLFADARERVRQCGHRDQPPRHVHVTPHTMRHSYAVRMLAALMKEGRQRAGDPYLLLANPVLTVKELLGHASVKTTMHYLHAAETWTENVPTALAETAAELVGHTDDNYGPDPESIEDDWDEPEADPTGVDIR</sequence>
<dbReference type="InterPro" id="IPR013762">
    <property type="entry name" value="Integrase-like_cat_sf"/>
</dbReference>
<feature type="region of interest" description="Disordered" evidence="5">
    <location>
        <begin position="462"/>
        <end position="492"/>
    </location>
</feature>
<dbReference type="AlphaFoldDB" id="A0A1S1K3N1"/>
<evidence type="ECO:0000313" key="9">
    <source>
        <dbReference type="Proteomes" id="UP000179636"/>
    </source>
</evidence>
<evidence type="ECO:0000256" key="2">
    <source>
        <dbReference type="ARBA" id="ARBA00023125"/>
    </source>
</evidence>
<dbReference type="InterPro" id="IPR002104">
    <property type="entry name" value="Integrase_catalytic"/>
</dbReference>
<comment type="caution">
    <text evidence="8">The sequence shown here is derived from an EMBL/GenBank/DDBJ whole genome shotgun (WGS) entry which is preliminary data.</text>
</comment>
<evidence type="ECO:0000259" key="6">
    <source>
        <dbReference type="PROSITE" id="PS51898"/>
    </source>
</evidence>
<dbReference type="PANTHER" id="PTHR30349:SF64">
    <property type="entry name" value="PROPHAGE INTEGRASE INTD-RELATED"/>
    <property type="match status" value="1"/>
</dbReference>
<protein>
    <submittedName>
        <fullName evidence="8">Integrase</fullName>
    </submittedName>
</protein>
<evidence type="ECO:0000256" key="3">
    <source>
        <dbReference type="ARBA" id="ARBA00023172"/>
    </source>
</evidence>
<feature type="compositionally biased region" description="Acidic residues" evidence="5">
    <location>
        <begin position="473"/>
        <end position="484"/>
    </location>
</feature>